<dbReference type="Gene3D" id="3.60.15.10">
    <property type="entry name" value="Ribonuclease Z/Hydroxyacylglutathione hydrolase-like"/>
    <property type="match status" value="1"/>
</dbReference>
<keyword evidence="4" id="KW-0862">Zinc</keyword>
<dbReference type="InterPro" id="IPR001279">
    <property type="entry name" value="Metallo-B-lactamas"/>
</dbReference>
<dbReference type="PANTHER" id="PTHR42978:SF6">
    <property type="entry name" value="QUORUM-QUENCHING LACTONASE YTNP-RELATED"/>
    <property type="match status" value="1"/>
</dbReference>
<feature type="domain" description="Metallo-beta-lactamase" evidence="5">
    <location>
        <begin position="54"/>
        <end position="263"/>
    </location>
</feature>
<proteinExistence type="inferred from homology"/>
<dbReference type="SMART" id="SM00849">
    <property type="entry name" value="Lactamase_B"/>
    <property type="match status" value="1"/>
</dbReference>
<evidence type="ECO:0000256" key="4">
    <source>
        <dbReference type="ARBA" id="ARBA00022833"/>
    </source>
</evidence>
<evidence type="ECO:0000259" key="5">
    <source>
        <dbReference type="SMART" id="SM00849"/>
    </source>
</evidence>
<dbReference type="InterPro" id="IPR051013">
    <property type="entry name" value="MBL_superfamily_lactonases"/>
</dbReference>
<dbReference type="GO" id="GO:0016787">
    <property type="term" value="F:hydrolase activity"/>
    <property type="evidence" value="ECO:0007669"/>
    <property type="project" value="UniProtKB-KW"/>
</dbReference>
<keyword evidence="3 6" id="KW-0378">Hydrolase</keyword>
<keyword evidence="2" id="KW-0479">Metal-binding</keyword>
<dbReference type="CDD" id="cd16281">
    <property type="entry name" value="metallo-hydrolase-like_MBL-fold"/>
    <property type="match status" value="1"/>
</dbReference>
<protein>
    <submittedName>
        <fullName evidence="6">MBL fold metallo-hydrolase</fullName>
    </submittedName>
</protein>
<comment type="caution">
    <text evidence="6">The sequence shown here is derived from an EMBL/GenBank/DDBJ whole genome shotgun (WGS) entry which is preliminary data.</text>
</comment>
<dbReference type="PANTHER" id="PTHR42978">
    <property type="entry name" value="QUORUM-QUENCHING LACTONASE YTNP-RELATED-RELATED"/>
    <property type="match status" value="1"/>
</dbReference>
<evidence type="ECO:0000256" key="3">
    <source>
        <dbReference type="ARBA" id="ARBA00022801"/>
    </source>
</evidence>
<dbReference type="InterPro" id="IPR036866">
    <property type="entry name" value="RibonucZ/Hydroxyglut_hydro"/>
</dbReference>
<name>A0A538U1N5_UNCEI</name>
<evidence type="ECO:0000256" key="1">
    <source>
        <dbReference type="ARBA" id="ARBA00007749"/>
    </source>
</evidence>
<organism evidence="6 7">
    <name type="scientific">Eiseniibacteriota bacterium</name>
    <dbReference type="NCBI Taxonomy" id="2212470"/>
    <lineage>
        <taxon>Bacteria</taxon>
        <taxon>Candidatus Eiseniibacteriota</taxon>
    </lineage>
</organism>
<gene>
    <name evidence="6" type="ORF">E6K81_14010</name>
</gene>
<evidence type="ECO:0000313" key="7">
    <source>
        <dbReference type="Proteomes" id="UP000319771"/>
    </source>
</evidence>
<dbReference type="SUPFAM" id="SSF56281">
    <property type="entry name" value="Metallo-hydrolase/oxidoreductase"/>
    <property type="match status" value="1"/>
</dbReference>
<accession>A0A538U1N5</accession>
<evidence type="ECO:0000313" key="6">
    <source>
        <dbReference type="EMBL" id="TMQ69826.1"/>
    </source>
</evidence>
<dbReference type="GO" id="GO:0046872">
    <property type="term" value="F:metal ion binding"/>
    <property type="evidence" value="ECO:0007669"/>
    <property type="project" value="UniProtKB-KW"/>
</dbReference>
<dbReference type="Proteomes" id="UP000319771">
    <property type="component" value="Unassembled WGS sequence"/>
</dbReference>
<evidence type="ECO:0000256" key="2">
    <source>
        <dbReference type="ARBA" id="ARBA00022723"/>
    </source>
</evidence>
<dbReference type="Pfam" id="PF00753">
    <property type="entry name" value="Lactamase_B"/>
    <property type="match status" value="1"/>
</dbReference>
<comment type="similarity">
    <text evidence="1">Belongs to the metallo-beta-lactamase superfamily.</text>
</comment>
<reference evidence="6 7" key="1">
    <citation type="journal article" date="2019" name="Nat. Microbiol.">
        <title>Mediterranean grassland soil C-N compound turnover is dependent on rainfall and depth, and is mediated by genomically divergent microorganisms.</title>
        <authorList>
            <person name="Diamond S."/>
            <person name="Andeer P.F."/>
            <person name="Li Z."/>
            <person name="Crits-Christoph A."/>
            <person name="Burstein D."/>
            <person name="Anantharaman K."/>
            <person name="Lane K.R."/>
            <person name="Thomas B.C."/>
            <person name="Pan C."/>
            <person name="Northen T.R."/>
            <person name="Banfield J.F."/>
        </authorList>
    </citation>
    <scope>NUCLEOTIDE SEQUENCE [LARGE SCALE GENOMIC DNA]</scope>
    <source>
        <strain evidence="6">WS_11</strain>
    </source>
</reference>
<sequence>MLRPMPSLTLGGWSAHTLETGRLRLDGGAMFGSVPKPVWSRTHPADDRNRITLAMRTLLLEGEGRRILVDTGIGTKFPPKLVDIYAVDHSEHTLERSLAALGLGVEDVTDVVLTHLHFDHAGGATEVRGGGLAPRLPRAHYYVQRRNWENASRPNPRERASYLAENFAPLMEAGVLRLWEGPQRPWPGIELFTAEGHTRGQQLMRVSGQEGALYFVADLIPTASHVRIPFVMGYDIAAIETMEEKRALLARAAAEGAWVCLEHDPETALARPRAEGDDFAWAERVPASAAAVPARG</sequence>
<dbReference type="AlphaFoldDB" id="A0A538U1N5"/>
<dbReference type="EMBL" id="VBPB01000275">
    <property type="protein sequence ID" value="TMQ69826.1"/>
    <property type="molecule type" value="Genomic_DNA"/>
</dbReference>